<dbReference type="Pfam" id="PF00404">
    <property type="entry name" value="Dockerin_1"/>
    <property type="match status" value="1"/>
</dbReference>
<feature type="domain" description="Dockerin" evidence="2">
    <location>
        <begin position="412"/>
        <end position="468"/>
    </location>
</feature>
<dbReference type="Gene3D" id="2.60.40.10">
    <property type="entry name" value="Immunoglobulins"/>
    <property type="match status" value="1"/>
</dbReference>
<protein>
    <recommendedName>
        <fullName evidence="2">Dockerin domain-containing protein</fullName>
    </recommendedName>
</protein>
<dbReference type="Proteomes" id="UP000178510">
    <property type="component" value="Unassembled WGS sequence"/>
</dbReference>
<dbReference type="EMBL" id="MHQM01000020">
    <property type="protein sequence ID" value="OHA03778.1"/>
    <property type="molecule type" value="Genomic_DNA"/>
</dbReference>
<dbReference type="SUPFAM" id="SSF63446">
    <property type="entry name" value="Type I dockerin domain"/>
    <property type="match status" value="1"/>
</dbReference>
<dbReference type="InterPro" id="IPR013783">
    <property type="entry name" value="Ig-like_fold"/>
</dbReference>
<dbReference type="Gene3D" id="1.10.1330.10">
    <property type="entry name" value="Dockerin domain"/>
    <property type="match status" value="1"/>
</dbReference>
<dbReference type="GO" id="GO:0004553">
    <property type="term" value="F:hydrolase activity, hydrolyzing O-glycosyl compounds"/>
    <property type="evidence" value="ECO:0007669"/>
    <property type="project" value="InterPro"/>
</dbReference>
<dbReference type="CDD" id="cd14256">
    <property type="entry name" value="Dockerin_I"/>
    <property type="match status" value="1"/>
</dbReference>
<evidence type="ECO:0000256" key="1">
    <source>
        <dbReference type="SAM" id="SignalP"/>
    </source>
</evidence>
<proteinExistence type="predicted"/>
<evidence type="ECO:0000259" key="2">
    <source>
        <dbReference type="PROSITE" id="PS51766"/>
    </source>
</evidence>
<gene>
    <name evidence="3" type="ORF">A3J58_00720</name>
</gene>
<keyword evidence="1" id="KW-0732">Signal</keyword>
<dbReference type="PROSITE" id="PS51766">
    <property type="entry name" value="DOCKERIN"/>
    <property type="match status" value="1"/>
</dbReference>
<dbReference type="AlphaFoldDB" id="A0A1G2KWK7"/>
<evidence type="ECO:0000313" key="4">
    <source>
        <dbReference type="Proteomes" id="UP000178510"/>
    </source>
</evidence>
<dbReference type="STRING" id="1802274.A3J58_00720"/>
<sequence>MLGIARVTRPPKKCWQSACRTLALICLLLPSYALAPLPAIASTTTLTVTVVYDLDMHRFATSGSFLDAIANPNDASVRCNFAFPQDALSSGATVAMTVYSTTESAVTADAPLPSGKLGANTFYNFSFTNESTGSAITSFDKPITLTFFYSDADISGLDESTVVPYRWDGSSWSALTGYTIDTGANKVTVSTQHFSTFALLGTAPAAGDQASESSGSSGGGGGGGGGIISSPTSAILSGRAYPKSKITVLKDAQIAATTIAGHDANFAVNVSGLSGGNYTFSVYAEDSKGIRSPLLTFPVSVTSGASTKIGGIVVAPTIAVDKSEVRQGDTATVFGQTAPNGEITIAIGSDESAHKTKADQNGNYLYVLHTSTLTMAHHFVRSQSAYGGEVSPFSKSVSFLVGTKNIAAELPKTISKGDVNKDMRVNLVDFSITAYWYKRPHPPASADLSGDGKVDLTDFSIMAFFWTG</sequence>
<evidence type="ECO:0000313" key="3">
    <source>
        <dbReference type="EMBL" id="OHA03778.1"/>
    </source>
</evidence>
<feature type="signal peptide" evidence="1">
    <location>
        <begin position="1"/>
        <end position="35"/>
    </location>
</feature>
<accession>A0A1G2KWK7</accession>
<organism evidence="3 4">
    <name type="scientific">Candidatus Sungbacteria bacterium RIFCSPHIGHO2_02_FULL_52_23</name>
    <dbReference type="NCBI Taxonomy" id="1802274"/>
    <lineage>
        <taxon>Bacteria</taxon>
        <taxon>Candidatus Sungiibacteriota</taxon>
    </lineage>
</organism>
<dbReference type="InterPro" id="IPR016134">
    <property type="entry name" value="Dockerin_dom"/>
</dbReference>
<dbReference type="InterPro" id="IPR002105">
    <property type="entry name" value="Dockerin_1_rpt"/>
</dbReference>
<name>A0A1G2KWK7_9BACT</name>
<dbReference type="GO" id="GO:0000272">
    <property type="term" value="P:polysaccharide catabolic process"/>
    <property type="evidence" value="ECO:0007669"/>
    <property type="project" value="InterPro"/>
</dbReference>
<feature type="chain" id="PRO_5009583481" description="Dockerin domain-containing protein" evidence="1">
    <location>
        <begin position="36"/>
        <end position="468"/>
    </location>
</feature>
<reference evidence="3 4" key="1">
    <citation type="journal article" date="2016" name="Nat. Commun.">
        <title>Thousands of microbial genomes shed light on interconnected biogeochemical processes in an aquifer system.</title>
        <authorList>
            <person name="Anantharaman K."/>
            <person name="Brown C.T."/>
            <person name="Hug L.A."/>
            <person name="Sharon I."/>
            <person name="Castelle C.J."/>
            <person name="Probst A.J."/>
            <person name="Thomas B.C."/>
            <person name="Singh A."/>
            <person name="Wilkins M.J."/>
            <person name="Karaoz U."/>
            <person name="Brodie E.L."/>
            <person name="Williams K.H."/>
            <person name="Hubbard S.S."/>
            <person name="Banfield J.F."/>
        </authorList>
    </citation>
    <scope>NUCLEOTIDE SEQUENCE [LARGE SCALE GENOMIC DNA]</scope>
</reference>
<comment type="caution">
    <text evidence="3">The sequence shown here is derived from an EMBL/GenBank/DDBJ whole genome shotgun (WGS) entry which is preliminary data.</text>
</comment>
<dbReference type="InterPro" id="IPR036439">
    <property type="entry name" value="Dockerin_dom_sf"/>
</dbReference>